<protein>
    <submittedName>
        <fullName evidence="2">DUF4371 domain-containing protein</fullName>
    </submittedName>
</protein>
<dbReference type="STRING" id="3775.A0A1Q3BET0"/>
<dbReference type="InterPro" id="IPR025398">
    <property type="entry name" value="DUF4371"/>
</dbReference>
<dbReference type="Pfam" id="PF14291">
    <property type="entry name" value="DUF4371"/>
    <property type="match status" value="1"/>
</dbReference>
<feature type="non-terminal residue" evidence="2">
    <location>
        <position position="102"/>
    </location>
</feature>
<reference evidence="3" key="1">
    <citation type="submission" date="2016-04" db="EMBL/GenBank/DDBJ databases">
        <title>Cephalotus genome sequencing.</title>
        <authorList>
            <person name="Fukushima K."/>
            <person name="Hasebe M."/>
            <person name="Fang X."/>
        </authorList>
    </citation>
    <scope>NUCLEOTIDE SEQUENCE [LARGE SCALE GENOMIC DNA]</scope>
    <source>
        <strain evidence="3">cv. St1</strain>
    </source>
</reference>
<dbReference type="InParanoid" id="A0A1Q3BET0"/>
<dbReference type="EMBL" id="BDDD01000485">
    <property type="protein sequence ID" value="GAV66536.1"/>
    <property type="molecule type" value="Genomic_DNA"/>
</dbReference>
<evidence type="ECO:0000313" key="3">
    <source>
        <dbReference type="Proteomes" id="UP000187406"/>
    </source>
</evidence>
<dbReference type="PANTHER" id="PTHR45749:SF37">
    <property type="entry name" value="OS05G0311600 PROTEIN"/>
    <property type="match status" value="1"/>
</dbReference>
<dbReference type="PANTHER" id="PTHR45749">
    <property type="match status" value="1"/>
</dbReference>
<keyword evidence="3" id="KW-1185">Reference proteome</keyword>
<evidence type="ECO:0000313" key="2">
    <source>
        <dbReference type="EMBL" id="GAV66536.1"/>
    </source>
</evidence>
<gene>
    <name evidence="2" type="ORF">CFOL_v3_10046</name>
</gene>
<organism evidence="2 3">
    <name type="scientific">Cephalotus follicularis</name>
    <name type="common">Albany pitcher plant</name>
    <dbReference type="NCBI Taxonomy" id="3775"/>
    <lineage>
        <taxon>Eukaryota</taxon>
        <taxon>Viridiplantae</taxon>
        <taxon>Streptophyta</taxon>
        <taxon>Embryophyta</taxon>
        <taxon>Tracheophyta</taxon>
        <taxon>Spermatophyta</taxon>
        <taxon>Magnoliopsida</taxon>
        <taxon>eudicotyledons</taxon>
        <taxon>Gunneridae</taxon>
        <taxon>Pentapetalae</taxon>
        <taxon>rosids</taxon>
        <taxon>fabids</taxon>
        <taxon>Oxalidales</taxon>
        <taxon>Cephalotaceae</taxon>
        <taxon>Cephalotus</taxon>
    </lineage>
</organism>
<dbReference type="OrthoDB" id="1282939at2759"/>
<feature type="domain" description="TTF-type" evidence="1">
    <location>
        <begin position="2"/>
        <end position="96"/>
    </location>
</feature>
<dbReference type="SMART" id="SM00597">
    <property type="entry name" value="ZnF_TTF"/>
    <property type="match status" value="1"/>
</dbReference>
<evidence type="ECO:0000259" key="1">
    <source>
        <dbReference type="SMART" id="SM00597"/>
    </source>
</evidence>
<name>A0A1Q3BET0_CEPFO</name>
<accession>A0A1Q3BET0</accession>
<feature type="non-terminal residue" evidence="2">
    <location>
        <position position="1"/>
    </location>
</feature>
<sequence>TSYRRFNSAWFTEYSDWLEYSVTKDAAYCLYCYLFKLDASDQGGGDVFVSQGFSNWKKKERFNDHVGGPNSIHNQARLNCESLMCQKQHIEIVLSKQSDQAR</sequence>
<comment type="caution">
    <text evidence="2">The sequence shown here is derived from an EMBL/GenBank/DDBJ whole genome shotgun (WGS) entry which is preliminary data.</text>
</comment>
<dbReference type="AlphaFoldDB" id="A0A1Q3BET0"/>
<dbReference type="InterPro" id="IPR006580">
    <property type="entry name" value="Znf_TTF"/>
</dbReference>
<proteinExistence type="predicted"/>
<dbReference type="Proteomes" id="UP000187406">
    <property type="component" value="Unassembled WGS sequence"/>
</dbReference>